<dbReference type="FunFam" id="3.40.50.300:FF:000076">
    <property type="entry name" value="Replicative DNA helicase"/>
    <property type="match status" value="1"/>
</dbReference>
<dbReference type="Pfam" id="PF00772">
    <property type="entry name" value="DnaB"/>
    <property type="match status" value="1"/>
</dbReference>
<evidence type="ECO:0000256" key="6">
    <source>
        <dbReference type="ARBA" id="ARBA00022806"/>
    </source>
</evidence>
<gene>
    <name evidence="14" type="primary">dnaB</name>
    <name evidence="14" type="ORF">E3J95_00640</name>
</gene>
<dbReference type="PROSITE" id="PS51199">
    <property type="entry name" value="SF4_HELICASE"/>
    <property type="match status" value="1"/>
</dbReference>
<dbReference type="SUPFAM" id="SSF52540">
    <property type="entry name" value="P-loop containing nucleoside triphosphate hydrolases"/>
    <property type="match status" value="1"/>
</dbReference>
<keyword evidence="8 12" id="KW-0238">DNA-binding</keyword>
<dbReference type="InterPro" id="IPR027417">
    <property type="entry name" value="P-loop_NTPase"/>
</dbReference>
<dbReference type="GO" id="GO:0003677">
    <property type="term" value="F:DNA binding"/>
    <property type="evidence" value="ECO:0007669"/>
    <property type="project" value="UniProtKB-UniRule"/>
</dbReference>
<dbReference type="PANTHER" id="PTHR30153">
    <property type="entry name" value="REPLICATIVE DNA HELICASE DNAB"/>
    <property type="match status" value="1"/>
</dbReference>
<keyword evidence="6 12" id="KW-0347">Helicase</keyword>
<dbReference type="CDD" id="cd00984">
    <property type="entry name" value="DnaB_C"/>
    <property type="match status" value="1"/>
</dbReference>
<keyword evidence="3 12" id="KW-0235">DNA replication</keyword>
<dbReference type="InterPro" id="IPR036185">
    <property type="entry name" value="DNA_heli_DnaB-like_N_sf"/>
</dbReference>
<dbReference type="InterPro" id="IPR016136">
    <property type="entry name" value="DNA_helicase_N/primase_C"/>
</dbReference>
<evidence type="ECO:0000259" key="13">
    <source>
        <dbReference type="PROSITE" id="PS51199"/>
    </source>
</evidence>
<keyword evidence="7 12" id="KW-0067">ATP-binding</keyword>
<dbReference type="GO" id="GO:0006269">
    <property type="term" value="P:DNA replication, synthesis of primer"/>
    <property type="evidence" value="ECO:0007669"/>
    <property type="project" value="UniProtKB-UniRule"/>
</dbReference>
<dbReference type="SUPFAM" id="SSF48024">
    <property type="entry name" value="N-terminal domain of DnaB helicase"/>
    <property type="match status" value="1"/>
</dbReference>
<keyword evidence="5 12" id="KW-0378">Hydrolase</keyword>
<dbReference type="InterPro" id="IPR007693">
    <property type="entry name" value="DNA_helicase_DnaB-like_N"/>
</dbReference>
<comment type="function">
    <text evidence="12">The main replicative DNA helicase, it participates in initiation and elongation during chromosome replication. Travels ahead of the DNA replisome, separating dsDNA into templates for DNA synthesis. A processive ATP-dependent 5'-3' DNA helicase it has DNA-dependent ATPase activity.</text>
</comment>
<evidence type="ECO:0000256" key="3">
    <source>
        <dbReference type="ARBA" id="ARBA00022705"/>
    </source>
</evidence>
<dbReference type="Gene3D" id="1.10.860.10">
    <property type="entry name" value="DNAb Helicase, Chain A"/>
    <property type="match status" value="1"/>
</dbReference>
<feature type="domain" description="SF4 helicase" evidence="13">
    <location>
        <begin position="185"/>
        <end position="450"/>
    </location>
</feature>
<keyword evidence="2 12" id="KW-0639">Primosome</keyword>
<dbReference type="GO" id="GO:0016887">
    <property type="term" value="F:ATP hydrolysis activity"/>
    <property type="evidence" value="ECO:0007669"/>
    <property type="project" value="RHEA"/>
</dbReference>
<dbReference type="FunFam" id="1.10.860.10:FF:000001">
    <property type="entry name" value="Replicative DNA helicase"/>
    <property type="match status" value="1"/>
</dbReference>
<evidence type="ECO:0000256" key="12">
    <source>
        <dbReference type="RuleBase" id="RU362085"/>
    </source>
</evidence>
<dbReference type="GO" id="GO:0005524">
    <property type="term" value="F:ATP binding"/>
    <property type="evidence" value="ECO:0007669"/>
    <property type="project" value="UniProtKB-UniRule"/>
</dbReference>
<dbReference type="InterPro" id="IPR007694">
    <property type="entry name" value="DNA_helicase_DnaB-like_C"/>
</dbReference>
<dbReference type="GO" id="GO:0043139">
    <property type="term" value="F:5'-3' DNA helicase activity"/>
    <property type="evidence" value="ECO:0007669"/>
    <property type="project" value="UniProtKB-EC"/>
</dbReference>
<dbReference type="GO" id="GO:1990077">
    <property type="term" value="C:primosome complex"/>
    <property type="evidence" value="ECO:0007669"/>
    <property type="project" value="UniProtKB-UniRule"/>
</dbReference>
<dbReference type="NCBIfam" id="TIGR00665">
    <property type="entry name" value="DnaB"/>
    <property type="match status" value="1"/>
</dbReference>
<accession>A0A523QMF7</accession>
<evidence type="ECO:0000256" key="5">
    <source>
        <dbReference type="ARBA" id="ARBA00022801"/>
    </source>
</evidence>
<protein>
    <recommendedName>
        <fullName evidence="11 12">Replicative DNA helicase</fullName>
        <ecNumber evidence="11 12">5.6.2.3</ecNumber>
    </recommendedName>
</protein>
<dbReference type="InterPro" id="IPR007692">
    <property type="entry name" value="DNA_helicase_DnaB"/>
</dbReference>
<comment type="similarity">
    <text evidence="1 12">Belongs to the helicase family. DnaB subfamily.</text>
</comment>
<dbReference type="EC" id="5.6.2.3" evidence="11 12"/>
<evidence type="ECO:0000256" key="11">
    <source>
        <dbReference type="NCBIfam" id="TIGR00665"/>
    </source>
</evidence>
<evidence type="ECO:0000256" key="2">
    <source>
        <dbReference type="ARBA" id="ARBA00022515"/>
    </source>
</evidence>
<reference evidence="14 15" key="1">
    <citation type="submission" date="2019-03" db="EMBL/GenBank/DDBJ databases">
        <title>Metabolic potential of uncultured bacteria and archaea associated with petroleum seepage in deep-sea sediments.</title>
        <authorList>
            <person name="Dong X."/>
            <person name="Hubert C."/>
        </authorList>
    </citation>
    <scope>NUCLEOTIDE SEQUENCE [LARGE SCALE GENOMIC DNA]</scope>
    <source>
        <strain evidence="14">E44_bin92</strain>
    </source>
</reference>
<evidence type="ECO:0000313" key="14">
    <source>
        <dbReference type="EMBL" id="TES86965.1"/>
    </source>
</evidence>
<keyword evidence="4 12" id="KW-0547">Nucleotide-binding</keyword>
<organism evidence="14 15">
    <name type="scientific">Aerophobetes bacterium</name>
    <dbReference type="NCBI Taxonomy" id="2030807"/>
    <lineage>
        <taxon>Bacteria</taxon>
        <taxon>Candidatus Aerophobota</taxon>
    </lineage>
</organism>
<dbReference type="Proteomes" id="UP000320781">
    <property type="component" value="Unassembled WGS sequence"/>
</dbReference>
<evidence type="ECO:0000256" key="8">
    <source>
        <dbReference type="ARBA" id="ARBA00023125"/>
    </source>
</evidence>
<comment type="catalytic activity">
    <reaction evidence="10 12">
        <text>ATP + H2O = ADP + phosphate + H(+)</text>
        <dbReference type="Rhea" id="RHEA:13065"/>
        <dbReference type="ChEBI" id="CHEBI:15377"/>
        <dbReference type="ChEBI" id="CHEBI:15378"/>
        <dbReference type="ChEBI" id="CHEBI:30616"/>
        <dbReference type="ChEBI" id="CHEBI:43474"/>
        <dbReference type="ChEBI" id="CHEBI:456216"/>
        <dbReference type="EC" id="5.6.2.3"/>
    </reaction>
</comment>
<comment type="caution">
    <text evidence="14">The sequence shown here is derived from an EMBL/GenBank/DDBJ whole genome shotgun (WGS) entry which is preliminary data.</text>
</comment>
<evidence type="ECO:0000256" key="9">
    <source>
        <dbReference type="ARBA" id="ARBA00023235"/>
    </source>
</evidence>
<dbReference type="SMART" id="SM00382">
    <property type="entry name" value="AAA"/>
    <property type="match status" value="1"/>
</dbReference>
<dbReference type="PANTHER" id="PTHR30153:SF2">
    <property type="entry name" value="REPLICATIVE DNA HELICASE"/>
    <property type="match status" value="1"/>
</dbReference>
<proteinExistence type="inferred from homology"/>
<evidence type="ECO:0000256" key="4">
    <source>
        <dbReference type="ARBA" id="ARBA00022741"/>
    </source>
</evidence>
<evidence type="ECO:0000313" key="15">
    <source>
        <dbReference type="Proteomes" id="UP000320781"/>
    </source>
</evidence>
<dbReference type="InterPro" id="IPR003593">
    <property type="entry name" value="AAA+_ATPase"/>
</dbReference>
<dbReference type="AlphaFoldDB" id="A0A523QMF7"/>
<evidence type="ECO:0000256" key="10">
    <source>
        <dbReference type="ARBA" id="ARBA00048954"/>
    </source>
</evidence>
<name>A0A523QMF7_UNCAE</name>
<sequence length="451" mass="50568">MKAKTESTSGLGKVPPQNLEAERAVLGGMLLERETIPKVLQIITESESFYSEVHTLIYEGVVSLFNQNKPVDVVALKEQFGKKGKLKEVGGASYLAELVNSVPTTVNVPYYAQIVKQKHILRDLLKTADFIRSLSYDDSQELDVVLDKAQSSIFDITQQRVQTPYQHIKDVLTGTFERIEALYERKEHITGVPTGFSQLDRLTSGFQPSDLIVIAGRPSIGKTSLALNIAQYAGIEAKVPLVIFSLESAKEQLVERFLCSEARVDSQKLRTGFLSEDDWSRLTDAAGVLAEAPIYIDDSANIGVLEIRAKARQLKAEHDIRMAIVDYLQLMEGDRRIDTRQQQISEISRSLKALAKELNISVVAISQLSRAVEQREDKRPRLSDLRESGAIEQDADLVLSLYREHYYSRSAADEGKAEVIINKQRRGPTDKLPLIFISEYTRFENPEIGEI</sequence>
<evidence type="ECO:0000256" key="1">
    <source>
        <dbReference type="ARBA" id="ARBA00008428"/>
    </source>
</evidence>
<dbReference type="GO" id="GO:0005829">
    <property type="term" value="C:cytosol"/>
    <property type="evidence" value="ECO:0007669"/>
    <property type="project" value="TreeGrafter"/>
</dbReference>
<dbReference type="Gene3D" id="3.40.50.300">
    <property type="entry name" value="P-loop containing nucleotide triphosphate hydrolases"/>
    <property type="match status" value="1"/>
</dbReference>
<dbReference type="GO" id="GO:0042802">
    <property type="term" value="F:identical protein binding"/>
    <property type="evidence" value="ECO:0007669"/>
    <property type="project" value="UniProtKB-ARBA"/>
</dbReference>
<evidence type="ECO:0000256" key="7">
    <source>
        <dbReference type="ARBA" id="ARBA00022840"/>
    </source>
</evidence>
<dbReference type="Pfam" id="PF03796">
    <property type="entry name" value="DnaB_C"/>
    <property type="match status" value="1"/>
</dbReference>
<dbReference type="EMBL" id="SOKU01000027">
    <property type="protein sequence ID" value="TES86965.1"/>
    <property type="molecule type" value="Genomic_DNA"/>
</dbReference>
<dbReference type="NCBIfam" id="NF004384">
    <property type="entry name" value="PRK05748.1"/>
    <property type="match status" value="1"/>
</dbReference>
<keyword evidence="9" id="KW-0413">Isomerase</keyword>